<evidence type="ECO:0000313" key="3">
    <source>
        <dbReference type="Proteomes" id="UP001209803"/>
    </source>
</evidence>
<dbReference type="Proteomes" id="UP001209803">
    <property type="component" value="Chromosome"/>
</dbReference>
<keyword evidence="3" id="KW-1185">Reference proteome</keyword>
<feature type="chain" id="PRO_5047155715" evidence="1">
    <location>
        <begin position="20"/>
        <end position="149"/>
    </location>
</feature>
<dbReference type="RefSeq" id="WP_265681051.1">
    <property type="nucleotide sequence ID" value="NZ_CP120863.1"/>
</dbReference>
<gene>
    <name evidence="2" type="ORF">K1718_20250</name>
</gene>
<keyword evidence="1" id="KW-0732">Signal</keyword>
<accession>A0ABY8F5C2</accession>
<name>A0ABY8F5C2_9HYPH</name>
<evidence type="ECO:0000256" key="1">
    <source>
        <dbReference type="SAM" id="SignalP"/>
    </source>
</evidence>
<dbReference type="EMBL" id="CP120863">
    <property type="protein sequence ID" value="WFE88475.1"/>
    <property type="molecule type" value="Genomic_DNA"/>
</dbReference>
<evidence type="ECO:0000313" key="2">
    <source>
        <dbReference type="EMBL" id="WFE88475.1"/>
    </source>
</evidence>
<proteinExistence type="predicted"/>
<feature type="signal peptide" evidence="1">
    <location>
        <begin position="1"/>
        <end position="19"/>
    </location>
</feature>
<protein>
    <submittedName>
        <fullName evidence="2">Uncharacterized protein</fullName>
    </submittedName>
</protein>
<reference evidence="2 3" key="1">
    <citation type="submission" date="2023-03" db="EMBL/GenBank/DDBJ databases">
        <title>Roseibium porphyridii sp. nov. and Roseibium rhodosorbium sp. nov. isolated from marine algae, Porphyridium cruentum and Rhodosorus marinus, respectively.</title>
        <authorList>
            <person name="Lee M.W."/>
            <person name="Choi B.J."/>
            <person name="Lee J.K."/>
            <person name="Choi D.G."/>
            <person name="Baek J.H."/>
            <person name="Bayburt H."/>
            <person name="Kim J.M."/>
            <person name="Han D.M."/>
            <person name="Kim K.H."/>
            <person name="Jeon C.O."/>
        </authorList>
    </citation>
    <scope>NUCLEOTIDE SEQUENCE [LARGE SCALE GENOMIC DNA]</scope>
    <source>
        <strain evidence="2 3">KMA01</strain>
    </source>
</reference>
<organism evidence="2 3">
    <name type="scientific">Roseibium porphyridii</name>
    <dbReference type="NCBI Taxonomy" id="2866279"/>
    <lineage>
        <taxon>Bacteria</taxon>
        <taxon>Pseudomonadati</taxon>
        <taxon>Pseudomonadota</taxon>
        <taxon>Alphaproteobacteria</taxon>
        <taxon>Hyphomicrobiales</taxon>
        <taxon>Stappiaceae</taxon>
        <taxon>Roseibium</taxon>
    </lineage>
</organism>
<sequence>MKFVLAVVYLLLPVSLANAADTLSLQDARKVAGDLHSKNVVVAGMLAQASGAPPNQQRDTYRAGVLELLDASLAFQSKWSADTLAATSATPPRLSELNVFSPCLWLANTLTELSFELAESRQWKDRFSEEVAEHTDACDAALGLRSDAN</sequence>